<dbReference type="PANTHER" id="PTHR10063:SF0">
    <property type="entry name" value="TUBERIN"/>
    <property type="match status" value="1"/>
</dbReference>
<dbReference type="GO" id="GO:0033596">
    <property type="term" value="C:TSC1-TSC2 complex"/>
    <property type="evidence" value="ECO:0007669"/>
    <property type="project" value="TreeGrafter"/>
</dbReference>
<evidence type="ECO:0000256" key="2">
    <source>
        <dbReference type="SAM" id="MobiDB-lite"/>
    </source>
</evidence>
<accession>A0A6A6IJW8</accession>
<dbReference type="Pfam" id="PF02145">
    <property type="entry name" value="Rap_GAP"/>
    <property type="match status" value="1"/>
</dbReference>
<dbReference type="GeneID" id="54579053"/>
<feature type="region of interest" description="Disordered" evidence="2">
    <location>
        <begin position="1591"/>
        <end position="1610"/>
    </location>
</feature>
<feature type="region of interest" description="Disordered" evidence="2">
    <location>
        <begin position="456"/>
        <end position="493"/>
    </location>
</feature>
<dbReference type="Pfam" id="PF03542">
    <property type="entry name" value="Tuberin"/>
    <property type="match status" value="1"/>
</dbReference>
<feature type="compositionally biased region" description="Polar residues" evidence="2">
    <location>
        <begin position="1558"/>
        <end position="1579"/>
    </location>
</feature>
<dbReference type="Proteomes" id="UP000800094">
    <property type="component" value="Unassembled WGS sequence"/>
</dbReference>
<protein>
    <recommendedName>
        <fullName evidence="3">Rap-GAP domain-containing protein</fullName>
    </recommendedName>
</protein>
<dbReference type="EMBL" id="ML987193">
    <property type="protein sequence ID" value="KAF2250711.1"/>
    <property type="molecule type" value="Genomic_DNA"/>
</dbReference>
<dbReference type="Pfam" id="PF11864">
    <property type="entry name" value="DUF3384"/>
    <property type="match status" value="1"/>
</dbReference>
<evidence type="ECO:0000256" key="1">
    <source>
        <dbReference type="ARBA" id="ARBA00022468"/>
    </source>
</evidence>
<feature type="region of interest" description="Disordered" evidence="2">
    <location>
        <begin position="1"/>
        <end position="71"/>
    </location>
</feature>
<dbReference type="Gene3D" id="3.40.50.11210">
    <property type="entry name" value="Rap/Ran-GAP"/>
    <property type="match status" value="1"/>
</dbReference>
<gene>
    <name evidence="4" type="ORF">BU26DRAFT_481042</name>
</gene>
<feature type="region of interest" description="Disordered" evidence="2">
    <location>
        <begin position="790"/>
        <end position="846"/>
    </location>
</feature>
<keyword evidence="1" id="KW-0343">GTPase activation</keyword>
<feature type="compositionally biased region" description="Basic and acidic residues" evidence="2">
    <location>
        <begin position="790"/>
        <end position="817"/>
    </location>
</feature>
<dbReference type="PROSITE" id="PS50085">
    <property type="entry name" value="RAPGAP"/>
    <property type="match status" value="1"/>
</dbReference>
<evidence type="ECO:0000259" key="3">
    <source>
        <dbReference type="PROSITE" id="PS50085"/>
    </source>
</evidence>
<evidence type="ECO:0000313" key="5">
    <source>
        <dbReference type="Proteomes" id="UP000800094"/>
    </source>
</evidence>
<dbReference type="GO" id="GO:0005634">
    <property type="term" value="C:nucleus"/>
    <property type="evidence" value="ECO:0007669"/>
    <property type="project" value="InterPro"/>
</dbReference>
<dbReference type="SUPFAM" id="SSF111347">
    <property type="entry name" value="Rap/Ran-GAP"/>
    <property type="match status" value="1"/>
</dbReference>
<feature type="domain" description="Rap-GAP" evidence="3">
    <location>
        <begin position="1308"/>
        <end position="1547"/>
    </location>
</feature>
<dbReference type="GO" id="GO:0032007">
    <property type="term" value="P:negative regulation of TOR signaling"/>
    <property type="evidence" value="ECO:0007669"/>
    <property type="project" value="TreeGrafter"/>
</dbReference>
<feature type="compositionally biased region" description="Low complexity" evidence="2">
    <location>
        <begin position="42"/>
        <end position="54"/>
    </location>
</feature>
<organism evidence="4 5">
    <name type="scientific">Trematosphaeria pertusa</name>
    <dbReference type="NCBI Taxonomy" id="390896"/>
    <lineage>
        <taxon>Eukaryota</taxon>
        <taxon>Fungi</taxon>
        <taxon>Dikarya</taxon>
        <taxon>Ascomycota</taxon>
        <taxon>Pezizomycotina</taxon>
        <taxon>Dothideomycetes</taxon>
        <taxon>Pleosporomycetidae</taxon>
        <taxon>Pleosporales</taxon>
        <taxon>Massarineae</taxon>
        <taxon>Trematosphaeriaceae</taxon>
        <taxon>Trematosphaeria</taxon>
    </lineage>
</organism>
<feature type="compositionally biased region" description="Polar residues" evidence="2">
    <location>
        <begin position="821"/>
        <end position="834"/>
    </location>
</feature>
<dbReference type="SUPFAM" id="SSF48371">
    <property type="entry name" value="ARM repeat"/>
    <property type="match status" value="1"/>
</dbReference>
<feature type="compositionally biased region" description="Polar residues" evidence="2">
    <location>
        <begin position="484"/>
        <end position="493"/>
    </location>
</feature>
<feature type="region of interest" description="Disordered" evidence="2">
    <location>
        <begin position="1088"/>
        <end position="1119"/>
    </location>
</feature>
<feature type="compositionally biased region" description="Basic and acidic residues" evidence="2">
    <location>
        <begin position="456"/>
        <end position="466"/>
    </location>
</feature>
<dbReference type="FunFam" id="3.40.50.11210:FF:000007">
    <property type="entry name" value="Tuberous sclerosis 2"/>
    <property type="match status" value="1"/>
</dbReference>
<sequence length="1610" mass="180107">MSPPPADVPRTPDRRSSSSTLFGAFRSLTGGRLKSPTPPPSTSSATYTPARTASLGESVGTPSTPSADGSLKRINEHARPALGGPPELDELAEKLGKGHSFAERAAAVEKICKILNEFPVQHVLELWSQASDLLLPEQPNEVAEVGYKLLRSCVALPKLAALERSVFFDAACLRKHDRSFDKRLQIISALTKDGRDIEACESSLAHFVLTSFDTCFEESSHAVKAARKASGKRSADKPVKERENMAQLFQFTIDICKFNSKVFTEDDLELLLRKTMTICQETTQRRDIENSVKLFDTVITYVHIPNKALRPCLEVLCAIHRQLVDLQEATWNTLSNLFKSHVGQSAVSALLRTLFEGPVRKNRQSSTYRGTMQVLQQLLLEDGRNGLPKVPISLLIPALKASVKEPHKTQEEVVIDLIDAALADKSMRELLLTEADWSELTEIIFMCAERDDDRARAQAEKLEEKAASANGTSSHTTGLDALNGSITSTTGDPDADTISNFDLTAPASRTEPCRRNSDDKIFRVLIKLDNISSDLDYVQKGAVMELLMRLAHRLSDSTAENVIKYYAEERYLHPSNGDWLEACRSLVSGIFKDTTRPRSLRIMSVNTLRETYTTIEQLCPSDSVLQCGALLLNNIEAEDDVEVLRELVDFAVDVAHRASDDSFPDIMEILKSRLERCAEQRSLVDSSSPSWTSALQLKTDRMLGSPCNVISTAFVRLFIRSVTESARKTRMLYEILRHIAGSEKYESDARLAVLRLLFRLRADSNHALIVSASSEGESIAAVLCRTEETAAASEREGGPLSEQGRHEDQPSWREQRKVSGSPHSSLSRQTTRYPSATGRVSKPIPPLWMYPGPKGLPEEPSPKASRVAFAHIDAEYYPLSEDVLDLEVTLWLELVISLLQKCPDWEIYSYVVVHLGPQLSNQALVRSCVPQLKMLRGVVGEQLRGATFRDPPPPTLLKKADVAVCLFHILTVLISYHDHFEKSEEDDLVKTFVHGMTFWDRTAKWCIHALSVCCHEIPLSVSKSLDTILQKMSTIVTKPATAIHILDFLTSLARMPELYKNFRQEDFRMVFGVSNRYLQHIRDQRQRAAAQSGHRSLRHSGASRDFAASPDSSLKKPKPVEDEMPQYLYSLAYHVITFWFMALKMEDRPKMMPFITQFLPLTDSTGKSEIEEQGQVILDMMNMVGYSDRDETRRDTNFSKPGDGEIWKKTWIVGHSLVTIETAARTGVSQITNRRPCGTRYLAIRPLLAPPPRHQVPLTVGLASEAFYSSSYVGILPDDIFQTFYMSLNLGPDPPIPLPDDDITRRAIATFDRISTVDSYKVGVIYIGEGQRDEREILMNDIGSPPYTSFVSDLGTLCRLKNAKFNTGGLDTRDDMDGEFTYAWRDRCIELVFHVTTMMPTNRDDEMTYPNKKRHIGNDFVNIIFNDSGLPYSFDTFPSAFNYVHIVISPESRAAFVDPRLDTDPDGKNRYYKVQVISKPGFPDISPAAEPKILAGKHLAAYCRLIAINASVFSQVWFIKDGGETVSSWRSRLREINRLRERYSVKDKDKDREPPTASPSSPGNQAHLSSPPSRDNNLAAQFKRTSVATYISEGTNRSSMTGSSSHDVAL</sequence>
<reference evidence="4" key="1">
    <citation type="journal article" date="2020" name="Stud. Mycol.">
        <title>101 Dothideomycetes genomes: a test case for predicting lifestyles and emergence of pathogens.</title>
        <authorList>
            <person name="Haridas S."/>
            <person name="Albert R."/>
            <person name="Binder M."/>
            <person name="Bloem J."/>
            <person name="Labutti K."/>
            <person name="Salamov A."/>
            <person name="Andreopoulos B."/>
            <person name="Baker S."/>
            <person name="Barry K."/>
            <person name="Bills G."/>
            <person name="Bluhm B."/>
            <person name="Cannon C."/>
            <person name="Castanera R."/>
            <person name="Culley D."/>
            <person name="Daum C."/>
            <person name="Ezra D."/>
            <person name="Gonzalez J."/>
            <person name="Henrissat B."/>
            <person name="Kuo A."/>
            <person name="Liang C."/>
            <person name="Lipzen A."/>
            <person name="Lutzoni F."/>
            <person name="Magnuson J."/>
            <person name="Mondo S."/>
            <person name="Nolan M."/>
            <person name="Ohm R."/>
            <person name="Pangilinan J."/>
            <person name="Park H.-J."/>
            <person name="Ramirez L."/>
            <person name="Alfaro M."/>
            <person name="Sun H."/>
            <person name="Tritt A."/>
            <person name="Yoshinaga Y."/>
            <person name="Zwiers L.-H."/>
            <person name="Turgeon B."/>
            <person name="Goodwin S."/>
            <person name="Spatafora J."/>
            <person name="Crous P."/>
            <person name="Grigoriev I."/>
        </authorList>
    </citation>
    <scope>NUCLEOTIDE SEQUENCE</scope>
    <source>
        <strain evidence="4">CBS 122368</strain>
    </source>
</reference>
<dbReference type="RefSeq" id="XP_033685715.1">
    <property type="nucleotide sequence ID" value="XM_033825723.1"/>
</dbReference>
<dbReference type="InterPro" id="IPR035974">
    <property type="entry name" value="Rap/Ran-GAP_sf"/>
</dbReference>
<dbReference type="GO" id="GO:0005096">
    <property type="term" value="F:GTPase activator activity"/>
    <property type="evidence" value="ECO:0007669"/>
    <property type="project" value="UniProtKB-KW"/>
</dbReference>
<dbReference type="InterPro" id="IPR000331">
    <property type="entry name" value="Rap/Ran_GAP_dom"/>
</dbReference>
<dbReference type="GO" id="GO:0051056">
    <property type="term" value="P:regulation of small GTPase mediated signal transduction"/>
    <property type="evidence" value="ECO:0007669"/>
    <property type="project" value="InterPro"/>
</dbReference>
<dbReference type="InterPro" id="IPR016024">
    <property type="entry name" value="ARM-type_fold"/>
</dbReference>
<keyword evidence="5" id="KW-1185">Reference proteome</keyword>
<evidence type="ECO:0000313" key="4">
    <source>
        <dbReference type="EMBL" id="KAF2250711.1"/>
    </source>
</evidence>
<dbReference type="OrthoDB" id="19311at2759"/>
<name>A0A6A6IJW8_9PLEO</name>
<dbReference type="PANTHER" id="PTHR10063">
    <property type="entry name" value="TUBERIN"/>
    <property type="match status" value="1"/>
</dbReference>
<proteinExistence type="predicted"/>
<dbReference type="InterPro" id="IPR024584">
    <property type="entry name" value="Tuberin_N"/>
</dbReference>
<dbReference type="InterPro" id="IPR018515">
    <property type="entry name" value="Tuberin-type_domain"/>
</dbReference>
<dbReference type="InterPro" id="IPR027107">
    <property type="entry name" value="Tuberin/Ral-act_asu"/>
</dbReference>
<feature type="region of interest" description="Disordered" evidence="2">
    <location>
        <begin position="1544"/>
        <end position="1579"/>
    </location>
</feature>
<feature type="compositionally biased region" description="Basic and acidic residues" evidence="2">
    <location>
        <begin position="1544"/>
        <end position="1554"/>
    </location>
</feature>